<accession>A0ABS8VJD3</accession>
<sequence length="72" mass="8070">YEQKMVEVNDAQNTGSNMGDEQAQEMEQKTPIKGNERNKEIAEVLSQASQGSTTTKKRVEKEAVTENALIVW</sequence>
<evidence type="ECO:0000313" key="2">
    <source>
        <dbReference type="EMBL" id="MCE0480631.1"/>
    </source>
</evidence>
<reference evidence="2 3" key="1">
    <citation type="journal article" date="2021" name="BMC Genomics">
        <title>Datura genome reveals duplications of psychoactive alkaloid biosynthetic genes and high mutation rate following tissue culture.</title>
        <authorList>
            <person name="Rajewski A."/>
            <person name="Carter-House D."/>
            <person name="Stajich J."/>
            <person name="Litt A."/>
        </authorList>
    </citation>
    <scope>NUCLEOTIDE SEQUENCE [LARGE SCALE GENOMIC DNA]</scope>
    <source>
        <strain evidence="2">AR-01</strain>
    </source>
</reference>
<feature type="compositionally biased region" description="Polar residues" evidence="1">
    <location>
        <begin position="10"/>
        <end position="19"/>
    </location>
</feature>
<feature type="compositionally biased region" description="Basic and acidic residues" evidence="1">
    <location>
        <begin position="26"/>
        <end position="36"/>
    </location>
</feature>
<feature type="region of interest" description="Disordered" evidence="1">
    <location>
        <begin position="1"/>
        <end position="36"/>
    </location>
</feature>
<organism evidence="2 3">
    <name type="scientific">Datura stramonium</name>
    <name type="common">Jimsonweed</name>
    <name type="synonym">Common thornapple</name>
    <dbReference type="NCBI Taxonomy" id="4076"/>
    <lineage>
        <taxon>Eukaryota</taxon>
        <taxon>Viridiplantae</taxon>
        <taxon>Streptophyta</taxon>
        <taxon>Embryophyta</taxon>
        <taxon>Tracheophyta</taxon>
        <taxon>Spermatophyta</taxon>
        <taxon>Magnoliopsida</taxon>
        <taxon>eudicotyledons</taxon>
        <taxon>Gunneridae</taxon>
        <taxon>Pentapetalae</taxon>
        <taxon>asterids</taxon>
        <taxon>lamiids</taxon>
        <taxon>Solanales</taxon>
        <taxon>Solanaceae</taxon>
        <taxon>Solanoideae</taxon>
        <taxon>Datureae</taxon>
        <taxon>Datura</taxon>
    </lineage>
</organism>
<keyword evidence="3" id="KW-1185">Reference proteome</keyword>
<proteinExistence type="predicted"/>
<dbReference type="Proteomes" id="UP000823775">
    <property type="component" value="Unassembled WGS sequence"/>
</dbReference>
<gene>
    <name evidence="2" type="ORF">HAX54_037657</name>
</gene>
<feature type="non-terminal residue" evidence="2">
    <location>
        <position position="1"/>
    </location>
</feature>
<evidence type="ECO:0000256" key="1">
    <source>
        <dbReference type="SAM" id="MobiDB-lite"/>
    </source>
</evidence>
<comment type="caution">
    <text evidence="2">The sequence shown here is derived from an EMBL/GenBank/DDBJ whole genome shotgun (WGS) entry which is preliminary data.</text>
</comment>
<dbReference type="EMBL" id="JACEIK010005060">
    <property type="protein sequence ID" value="MCE0480631.1"/>
    <property type="molecule type" value="Genomic_DNA"/>
</dbReference>
<evidence type="ECO:0000313" key="3">
    <source>
        <dbReference type="Proteomes" id="UP000823775"/>
    </source>
</evidence>
<name>A0ABS8VJD3_DATST</name>
<protein>
    <submittedName>
        <fullName evidence="2">Uncharacterized protein</fullName>
    </submittedName>
</protein>